<keyword evidence="7" id="KW-0479">Metal-binding</keyword>
<feature type="transmembrane region" description="Helical" evidence="13">
    <location>
        <begin position="166"/>
        <end position="183"/>
    </location>
</feature>
<feature type="domain" description="Peptidase M50" evidence="14">
    <location>
        <begin position="14"/>
        <end position="111"/>
    </location>
</feature>
<keyword evidence="12 13" id="KW-0472">Membrane</keyword>
<feature type="domain" description="Peptidase M50" evidence="14">
    <location>
        <begin position="120"/>
        <end position="175"/>
    </location>
</feature>
<dbReference type="Pfam" id="PF02163">
    <property type="entry name" value="Peptidase_M50"/>
    <property type="match status" value="2"/>
</dbReference>
<dbReference type="CDD" id="cd06158">
    <property type="entry name" value="S2P-M50_like_1"/>
    <property type="match status" value="1"/>
</dbReference>
<name>A0ABY6ZP45_9BACL</name>
<evidence type="ECO:0000256" key="8">
    <source>
        <dbReference type="ARBA" id="ARBA00022801"/>
    </source>
</evidence>
<feature type="transmembrane region" description="Helical" evidence="13">
    <location>
        <begin position="123"/>
        <end position="145"/>
    </location>
</feature>
<dbReference type="InterPro" id="IPR052348">
    <property type="entry name" value="Metallopeptidase_M50B"/>
</dbReference>
<reference evidence="15" key="1">
    <citation type="submission" date="2022-08" db="EMBL/GenBank/DDBJ databases">
        <title>Alicyclobacillus fastidiosus DSM 17978, complete genome.</title>
        <authorList>
            <person name="Wang Q."/>
            <person name="Cai R."/>
            <person name="Wang Z."/>
        </authorList>
    </citation>
    <scope>NUCLEOTIDE SEQUENCE</scope>
    <source>
        <strain evidence="15">DSM 17978</strain>
    </source>
</reference>
<evidence type="ECO:0000256" key="9">
    <source>
        <dbReference type="ARBA" id="ARBA00022833"/>
    </source>
</evidence>
<dbReference type="EMBL" id="CP104067">
    <property type="protein sequence ID" value="WAH44358.1"/>
    <property type="molecule type" value="Genomic_DNA"/>
</dbReference>
<keyword evidence="6 13" id="KW-0812">Transmembrane</keyword>
<organism evidence="15 16">
    <name type="scientific">Alicyclobacillus fastidiosus</name>
    <dbReference type="NCBI Taxonomy" id="392011"/>
    <lineage>
        <taxon>Bacteria</taxon>
        <taxon>Bacillati</taxon>
        <taxon>Bacillota</taxon>
        <taxon>Bacilli</taxon>
        <taxon>Bacillales</taxon>
        <taxon>Alicyclobacillaceae</taxon>
        <taxon>Alicyclobacillus</taxon>
    </lineage>
</organism>
<evidence type="ECO:0000256" key="6">
    <source>
        <dbReference type="ARBA" id="ARBA00022692"/>
    </source>
</evidence>
<keyword evidence="9" id="KW-0862">Zinc</keyword>
<keyword evidence="4" id="KW-1003">Cell membrane</keyword>
<evidence type="ECO:0000256" key="2">
    <source>
        <dbReference type="ARBA" id="ARBA00004651"/>
    </source>
</evidence>
<comment type="subcellular location">
    <subcellularLocation>
        <location evidence="2">Cell membrane</location>
        <topology evidence="2">Multi-pass membrane protein</topology>
    </subcellularLocation>
</comment>
<dbReference type="InterPro" id="IPR044537">
    <property type="entry name" value="Rip2-like"/>
</dbReference>
<evidence type="ECO:0000256" key="3">
    <source>
        <dbReference type="ARBA" id="ARBA00007931"/>
    </source>
</evidence>
<feature type="transmembrane region" description="Helical" evidence="13">
    <location>
        <begin position="56"/>
        <end position="73"/>
    </location>
</feature>
<keyword evidence="8" id="KW-0378">Hydrolase</keyword>
<comment type="similarity">
    <text evidence="3">Belongs to the peptidase M50B family.</text>
</comment>
<dbReference type="InterPro" id="IPR008915">
    <property type="entry name" value="Peptidase_M50"/>
</dbReference>
<dbReference type="GO" id="GO:0008233">
    <property type="term" value="F:peptidase activity"/>
    <property type="evidence" value="ECO:0007669"/>
    <property type="project" value="UniProtKB-KW"/>
</dbReference>
<evidence type="ECO:0000259" key="14">
    <source>
        <dbReference type="Pfam" id="PF02163"/>
    </source>
</evidence>
<keyword evidence="5 15" id="KW-0645">Protease</keyword>
<gene>
    <name evidence="15" type="ORF">NZD89_13775</name>
</gene>
<evidence type="ECO:0000256" key="5">
    <source>
        <dbReference type="ARBA" id="ARBA00022670"/>
    </source>
</evidence>
<protein>
    <submittedName>
        <fullName evidence="15">Site-2 protease family protein</fullName>
    </submittedName>
</protein>
<evidence type="ECO:0000256" key="7">
    <source>
        <dbReference type="ARBA" id="ARBA00022723"/>
    </source>
</evidence>
<proteinExistence type="inferred from homology"/>
<accession>A0ABY6ZP45</accession>
<keyword evidence="10 13" id="KW-1133">Transmembrane helix</keyword>
<keyword evidence="11" id="KW-0482">Metalloprotease</keyword>
<comment type="cofactor">
    <cofactor evidence="1">
        <name>Zn(2+)</name>
        <dbReference type="ChEBI" id="CHEBI:29105"/>
    </cofactor>
</comment>
<dbReference type="Proteomes" id="UP001164761">
    <property type="component" value="Chromosome"/>
</dbReference>
<dbReference type="PANTHER" id="PTHR35864">
    <property type="entry name" value="ZINC METALLOPROTEASE MJ0611-RELATED"/>
    <property type="match status" value="1"/>
</dbReference>
<evidence type="ECO:0000256" key="10">
    <source>
        <dbReference type="ARBA" id="ARBA00022989"/>
    </source>
</evidence>
<evidence type="ECO:0000313" key="16">
    <source>
        <dbReference type="Proteomes" id="UP001164761"/>
    </source>
</evidence>
<feature type="transmembrane region" description="Helical" evidence="13">
    <location>
        <begin position="85"/>
        <end position="111"/>
    </location>
</feature>
<keyword evidence="16" id="KW-1185">Reference proteome</keyword>
<dbReference type="PANTHER" id="PTHR35864:SF1">
    <property type="entry name" value="ZINC METALLOPROTEASE YWHC-RELATED"/>
    <property type="match status" value="1"/>
</dbReference>
<evidence type="ECO:0000256" key="12">
    <source>
        <dbReference type="ARBA" id="ARBA00023136"/>
    </source>
</evidence>
<dbReference type="GO" id="GO:0006508">
    <property type="term" value="P:proteolysis"/>
    <property type="evidence" value="ECO:0007669"/>
    <property type="project" value="UniProtKB-KW"/>
</dbReference>
<evidence type="ECO:0000256" key="1">
    <source>
        <dbReference type="ARBA" id="ARBA00001947"/>
    </source>
</evidence>
<evidence type="ECO:0000313" key="15">
    <source>
        <dbReference type="EMBL" id="WAH44358.1"/>
    </source>
</evidence>
<sequence length="204" mass="22759">MFSRLSSPSYILVIFIVLFSLVIHEFAHAAVADLQGDKTARMNGRLTLNPLVHLELLGIIMILFAPIGWARPVPINMNNFKRPRLSMILAVAAGPCANLVLAVLAYFVLFVAHPSYTGLLSTILFDVAQVNVALFAFNIIPLPPLDGSQILRHLLPLKQAIAFSRLDAYGPFILMFLFIVPYFDTWVFEPFVNLLNGVIASWFF</sequence>
<dbReference type="RefSeq" id="WP_268008254.1">
    <property type="nucleotide sequence ID" value="NZ_BSUT01000001.1"/>
</dbReference>
<evidence type="ECO:0000256" key="13">
    <source>
        <dbReference type="SAM" id="Phobius"/>
    </source>
</evidence>
<evidence type="ECO:0000256" key="4">
    <source>
        <dbReference type="ARBA" id="ARBA00022475"/>
    </source>
</evidence>
<evidence type="ECO:0000256" key="11">
    <source>
        <dbReference type="ARBA" id="ARBA00023049"/>
    </source>
</evidence>